<evidence type="ECO:0000259" key="2">
    <source>
        <dbReference type="PROSITE" id="PS51977"/>
    </source>
</evidence>
<dbReference type="InterPro" id="IPR056727">
    <property type="entry name" value="DUF7825"/>
</dbReference>
<dbReference type="Pfam" id="PF25148">
    <property type="entry name" value="DUF7824"/>
    <property type="match status" value="1"/>
</dbReference>
<evidence type="ECO:0000313" key="3">
    <source>
        <dbReference type="EMBL" id="MFD1165975.1"/>
    </source>
</evidence>
<dbReference type="PROSITE" id="PS51977">
    <property type="entry name" value="WGR"/>
    <property type="match status" value="1"/>
</dbReference>
<feature type="compositionally biased region" description="Polar residues" evidence="1">
    <location>
        <begin position="23"/>
        <end position="38"/>
    </location>
</feature>
<dbReference type="InterPro" id="IPR008893">
    <property type="entry name" value="WGR_domain"/>
</dbReference>
<dbReference type="InterPro" id="IPR049809">
    <property type="entry name" value="YehF/YfeS-like_WGR"/>
</dbReference>
<gene>
    <name evidence="3" type="ORF">ACFQ2C_10195</name>
</gene>
<feature type="domain" description="WGR" evidence="2">
    <location>
        <begin position="1"/>
        <end position="78"/>
    </location>
</feature>
<dbReference type="Proteomes" id="UP001597205">
    <property type="component" value="Unassembled WGS sequence"/>
</dbReference>
<reference evidence="4" key="1">
    <citation type="journal article" date="2019" name="Int. J. Syst. Evol. Microbiol.">
        <title>The Global Catalogue of Microorganisms (GCM) 10K type strain sequencing project: providing services to taxonomists for standard genome sequencing and annotation.</title>
        <authorList>
            <consortium name="The Broad Institute Genomics Platform"/>
            <consortium name="The Broad Institute Genome Sequencing Center for Infectious Disease"/>
            <person name="Wu L."/>
            <person name="Ma J."/>
        </authorList>
    </citation>
    <scope>NUCLEOTIDE SEQUENCE [LARGE SCALE GENOMIC DNA]</scope>
    <source>
        <strain evidence="4">CCUG 52468</strain>
    </source>
</reference>
<feature type="region of interest" description="Disordered" evidence="1">
    <location>
        <begin position="64"/>
        <end position="92"/>
    </location>
</feature>
<protein>
    <submittedName>
        <fullName evidence="3">DUF6493 family protein</fullName>
    </submittedName>
</protein>
<dbReference type="Pfam" id="PF05406">
    <property type="entry name" value="WGR"/>
    <property type="match status" value="1"/>
</dbReference>
<dbReference type="InterPro" id="IPR045472">
    <property type="entry name" value="DUF6493"/>
</dbReference>
<feature type="compositionally biased region" description="Basic and acidic residues" evidence="1">
    <location>
        <begin position="64"/>
        <end position="80"/>
    </location>
</feature>
<name>A0ABW3RL91_9SPHI</name>
<dbReference type="Pfam" id="PF20103">
    <property type="entry name" value="DUF6493"/>
    <property type="match status" value="1"/>
</dbReference>
<dbReference type="Gene3D" id="2.20.140.10">
    <property type="entry name" value="WGR domain"/>
    <property type="match status" value="1"/>
</dbReference>
<dbReference type="PANTHER" id="PTHR30634:SF13">
    <property type="entry name" value="PROTEIN YEHF"/>
    <property type="match status" value="1"/>
</dbReference>
<sequence length="1055" mass="122937">MFTHLEYIEGSSDKFWKISTNGKSHTVTYGKNGTSGQSKTKEFDSEEECEKDAKKLINEKIKKGYSEDGKSGSKESDSRISKSGKAMSKKEEEAEVSRRVKELIYSQKRELVIPFLKEFSDDHELLIRKEVKVAAKYWLPIIDLSDDPEYASDNPYAQYGRRGNKNHQMIINLLSLATFNLTEATRAPDLWMLFNERDLDFDNFKPLIWEIIQLKKPNWLLEYFRNEIRIHQPIGLGYWSLREMEDLGYIRYDAEIITHSLPDYSYTKDKSEKNSLIKKFIDDKIAIERDLNGVFEYETPLHTNYYIIDSQTAPKVEYFWLEMFKELKAHNKIDIDQILDLALGTQTKNWNNNLKALFRTIIDDMDLKTDQILKHQESFFPLLHSENSTPINYAIKYLKVIIHEKDFKLEEFLNWVEPVFMRNDLKTGIKTLISQFEKLLKTDTKLKGRIIHLVSDIFMIQDLQLQEKAAKFILKYGDLNDDELSNKLELYSSSMLGTISKELEGFLPKKSEEINISIDDGTEVTETGYEYSPMYPDFLTDPIEMPENWNDVLFHIGKVLKSDDPLEMEILYSAWLQHMDSFPDDHKKQIAPYVKQANARYVETYCVNNFRIFLSFLESQVQVYSKFITETKYFLAKSNYADITGNLSVITQSYILGAVGLPLLSLPTHYPHWIDPQVLVERILKYEKQKATIYQMDLAIALNRVVPENLEGIEEKIELISSRFYRDLIKYAIGLTDNNELKNKPWLDKHTPADKNFELYHLSLWANIARSRFPDAEFKEFENRSISKIPFFTKPFRPEFKLEPKIEKIYNYYTQSTVPQQIGTDIKAKFPSEQPNSDNFIYGLDVFQTKQNNVYWTSFIDASDIKFMHSIMPLNTEPLELVLLINVNGVSNWNNSATAKFTERMLSPHYRMSYNSAIFIATCMYDKSKPGRAMMVELFIQAILENRMPVKEIGEWLGFLISNNYGPLNRVTDIFGQVKDVSSKHNQALIQLLTTLINKVDIADKMPNGFKKILEILFDLQQKEGYHLNSTEIEALSKLNSIKSLQPIINKILKP</sequence>
<dbReference type="SMART" id="SM00773">
    <property type="entry name" value="WGR"/>
    <property type="match status" value="1"/>
</dbReference>
<proteinExistence type="predicted"/>
<dbReference type="InterPro" id="IPR036930">
    <property type="entry name" value="WGR_dom_sf"/>
</dbReference>
<dbReference type="SUPFAM" id="SSF142921">
    <property type="entry name" value="WGR domain-like"/>
    <property type="match status" value="1"/>
</dbReference>
<keyword evidence="4" id="KW-1185">Reference proteome</keyword>
<dbReference type="RefSeq" id="WP_380896310.1">
    <property type="nucleotide sequence ID" value="NZ_JBHTKY010000013.1"/>
</dbReference>
<dbReference type="Pfam" id="PF25149">
    <property type="entry name" value="DUF7825"/>
    <property type="match status" value="1"/>
</dbReference>
<dbReference type="InterPro" id="IPR056726">
    <property type="entry name" value="DUF7824"/>
</dbReference>
<dbReference type="CDD" id="cd07996">
    <property type="entry name" value="WGR_MMR_like"/>
    <property type="match status" value="1"/>
</dbReference>
<evidence type="ECO:0000313" key="4">
    <source>
        <dbReference type="Proteomes" id="UP001597205"/>
    </source>
</evidence>
<feature type="region of interest" description="Disordered" evidence="1">
    <location>
        <begin position="23"/>
        <end position="47"/>
    </location>
</feature>
<accession>A0ABW3RL91</accession>
<dbReference type="InterPro" id="IPR050458">
    <property type="entry name" value="LolB"/>
</dbReference>
<dbReference type="EMBL" id="JBHTKY010000013">
    <property type="protein sequence ID" value="MFD1165975.1"/>
    <property type="molecule type" value="Genomic_DNA"/>
</dbReference>
<organism evidence="3 4">
    <name type="scientific">Sphingobacterium daejeonense</name>
    <dbReference type="NCBI Taxonomy" id="371142"/>
    <lineage>
        <taxon>Bacteria</taxon>
        <taxon>Pseudomonadati</taxon>
        <taxon>Bacteroidota</taxon>
        <taxon>Sphingobacteriia</taxon>
        <taxon>Sphingobacteriales</taxon>
        <taxon>Sphingobacteriaceae</taxon>
        <taxon>Sphingobacterium</taxon>
    </lineage>
</organism>
<dbReference type="PANTHER" id="PTHR30634">
    <property type="entry name" value="OUTER MEMBRANE LOLAB LIPOPROTEIN INSERTION APPARATUS"/>
    <property type="match status" value="1"/>
</dbReference>
<evidence type="ECO:0000256" key="1">
    <source>
        <dbReference type="SAM" id="MobiDB-lite"/>
    </source>
</evidence>
<comment type="caution">
    <text evidence="3">The sequence shown here is derived from an EMBL/GenBank/DDBJ whole genome shotgun (WGS) entry which is preliminary data.</text>
</comment>